<dbReference type="RefSeq" id="WP_262165185.1">
    <property type="nucleotide sequence ID" value="NZ_CP104964.1"/>
</dbReference>
<evidence type="ECO:0000313" key="5">
    <source>
        <dbReference type="EMBL" id="UXN67751.1"/>
    </source>
</evidence>
<dbReference type="PIRSF" id="PIRSF006493">
    <property type="entry name" value="Prok_Ku"/>
    <property type="match status" value="1"/>
</dbReference>
<dbReference type="Proteomes" id="UP001061862">
    <property type="component" value="Plasmid p_unnamed1"/>
</dbReference>
<dbReference type="PANTHER" id="PTHR41251">
    <property type="entry name" value="NON-HOMOLOGOUS END JOINING PROTEIN KU"/>
    <property type="match status" value="1"/>
</dbReference>
<proteinExistence type="inferred from homology"/>
<evidence type="ECO:0000256" key="2">
    <source>
        <dbReference type="HAMAP-Rule" id="MF_01875"/>
    </source>
</evidence>
<comment type="function">
    <text evidence="2">With LigD forms a non-homologous end joining (NHEJ) DNA repair enzyme, which repairs dsDNA breaks with reduced fidelity. Binds linear dsDNA with 5'- and 3'- overhangs but not closed circular dsDNA nor ssDNA. Recruits and stimulates the ligase activity of LigD.</text>
</comment>
<dbReference type="InterPro" id="IPR016194">
    <property type="entry name" value="SPOC-like_C_dom_sf"/>
</dbReference>
<name>A0ABY6C9S6_9HYPH</name>
<dbReference type="HAMAP" id="MF_01875">
    <property type="entry name" value="Prokaryotic_Ku"/>
    <property type="match status" value="1"/>
</dbReference>
<accession>A0ABY6C9S6</accession>
<keyword evidence="2" id="KW-0227">DNA damage</keyword>
<dbReference type="EMBL" id="CP104964">
    <property type="protein sequence ID" value="UXN67751.1"/>
    <property type="molecule type" value="Genomic_DNA"/>
</dbReference>
<keyword evidence="2" id="KW-0234">DNA repair</keyword>
<gene>
    <name evidence="2" type="primary">ku</name>
    <name evidence="5" type="ORF">N8A98_01420</name>
</gene>
<comment type="similarity">
    <text evidence="2">Belongs to the prokaryotic Ku family.</text>
</comment>
<reference evidence="5 6" key="1">
    <citation type="submission" date="2022-09" db="EMBL/GenBank/DDBJ databases">
        <title>Interaction between co-microsymbionts with complementary sets of symbiotic genes in legume-rhizobium systems.</title>
        <authorList>
            <person name="Safronova V."/>
            <person name="Sazanova A."/>
            <person name="Afonin A."/>
            <person name="Chirak E."/>
        </authorList>
    </citation>
    <scope>NUCLEOTIDE SEQUENCE [LARGE SCALE GENOMIC DNA]</scope>
    <source>
        <strain evidence="5 6">A18/4-1</strain>
        <plasmid evidence="5 6">p_unnamed1</plasmid>
    </source>
</reference>
<evidence type="ECO:0000256" key="1">
    <source>
        <dbReference type="ARBA" id="ARBA00023125"/>
    </source>
</evidence>
<geneLocation type="plasmid" evidence="5 6">
    <name>p_unnamed1</name>
</geneLocation>
<dbReference type="NCBIfam" id="TIGR02772">
    <property type="entry name" value="Ku_bact"/>
    <property type="match status" value="1"/>
</dbReference>
<keyword evidence="6" id="KW-1185">Reference proteome</keyword>
<dbReference type="Pfam" id="PF02735">
    <property type="entry name" value="Ku"/>
    <property type="match status" value="1"/>
</dbReference>
<dbReference type="PANTHER" id="PTHR41251:SF1">
    <property type="entry name" value="NON-HOMOLOGOUS END JOINING PROTEIN KU"/>
    <property type="match status" value="1"/>
</dbReference>
<keyword evidence="1 2" id="KW-0238">DNA-binding</keyword>
<protein>
    <recommendedName>
        <fullName evidence="2">Non-homologous end joining protein Ku</fullName>
    </recommendedName>
</protein>
<dbReference type="InterPro" id="IPR009187">
    <property type="entry name" value="Prok_Ku"/>
</dbReference>
<feature type="region of interest" description="Disordered" evidence="3">
    <location>
        <begin position="252"/>
        <end position="291"/>
    </location>
</feature>
<dbReference type="InterPro" id="IPR006164">
    <property type="entry name" value="DNA_bd_Ku70/Ku80"/>
</dbReference>
<evidence type="ECO:0000256" key="3">
    <source>
        <dbReference type="SAM" id="MobiDB-lite"/>
    </source>
</evidence>
<feature type="domain" description="Ku" evidence="4">
    <location>
        <begin position="55"/>
        <end position="185"/>
    </location>
</feature>
<evidence type="ECO:0000259" key="4">
    <source>
        <dbReference type="SMART" id="SM00559"/>
    </source>
</evidence>
<dbReference type="Gene3D" id="2.40.290.10">
    <property type="match status" value="1"/>
</dbReference>
<feature type="compositionally biased region" description="Low complexity" evidence="3">
    <location>
        <begin position="273"/>
        <end position="283"/>
    </location>
</feature>
<keyword evidence="5" id="KW-0614">Plasmid</keyword>
<evidence type="ECO:0000313" key="6">
    <source>
        <dbReference type="Proteomes" id="UP001061862"/>
    </source>
</evidence>
<sequence>MAARAIWTGAIKIAEVVCPVKMYTAATTSERIALHMVNRKTGHRLRRVYVDEKTNKPVEQDDQVKGYETHEGSYVVLEPEEIAAAVPDSDKVLSVDKFIACGQIDQTYFDRPYYLLPASEATEETFVLIREALRNRKAAAIAHTVLFRRLRPVLIRAHHKGLIATTLNFDYEVRSSREAFSGISKQKIDPEMLELAQHILKTKAGKFEPDKFEDRYEEALTEMVRAKIEGRKIIPFRTPEPTKANDLLEALRLSAGGKQEQDHKKAPKKAASAKRSSTTASKRAAARRKAS</sequence>
<comment type="subunit">
    <text evidence="2">Homodimer. Interacts with LigD.</text>
</comment>
<dbReference type="SMART" id="SM00559">
    <property type="entry name" value="Ku78"/>
    <property type="match status" value="1"/>
</dbReference>
<keyword evidence="2" id="KW-0233">DNA recombination</keyword>
<organism evidence="5 6">
    <name type="scientific">Devosia neptuniae</name>
    <dbReference type="NCBI Taxonomy" id="191302"/>
    <lineage>
        <taxon>Bacteria</taxon>
        <taxon>Pseudomonadati</taxon>
        <taxon>Pseudomonadota</taxon>
        <taxon>Alphaproteobacteria</taxon>
        <taxon>Hyphomicrobiales</taxon>
        <taxon>Devosiaceae</taxon>
        <taxon>Devosia</taxon>
    </lineage>
</organism>
<dbReference type="SUPFAM" id="SSF100939">
    <property type="entry name" value="SPOC domain-like"/>
    <property type="match status" value="1"/>
</dbReference>